<sequence>MDHVVKIKKGLDIQLQGAPAPEISQSTDSLLYAIIPDDFTGLTPKVDVKPGDRVLAGSPVMHDKTLTDVVVTSPVSGEVVAVERGERRKVMKITIKPDIKQEAVDFGKVSPETASADDLKALLLKSGTFAFIKQRPYDIIANPGTTPRDIFVTAFDSAPLAPDYAFVLKDELHYLETGLKALAKLTPGKVYVGVSKRSPLALKNGETVLFDGPHPAGNVGVQINHIAPINKGETVWTLNALDLLFIGRLLETGHVDFSRLVAVTGSEITKPHYVRTCAGASIASITRGLVKKADYEQRYISGNVLTGFNAGADGYLGARQAQVTVIPEGNNCNEFMGWASLNPHKYSTSHSYFSWLLGKKRRYAIDARVRGGERAIIMSDEYDRVFPMDIYPEYLIKAILAFDIDKMENLGIYEVAPEDFALCEFVDTSKLELQKIVRNGLDRLMKEMN</sequence>
<comment type="function">
    <text evidence="8">NQR complex catalyzes the reduction of ubiquinone-1 to ubiquinol by two successive reactions, coupled with the transport of Na(+) ions from the cytoplasm to the periplasm. NqrA to NqrE are probably involved in the second step, the conversion of ubisemiquinone to ubiquinol.</text>
</comment>
<organism evidence="12 13">
    <name type="scientific">Barnesiella viscericola</name>
    <dbReference type="NCBI Taxonomy" id="397865"/>
    <lineage>
        <taxon>Bacteria</taxon>
        <taxon>Pseudomonadati</taxon>
        <taxon>Bacteroidota</taxon>
        <taxon>Bacteroidia</taxon>
        <taxon>Bacteroidales</taxon>
        <taxon>Barnesiellaceae</taxon>
        <taxon>Barnesiella</taxon>
    </lineage>
</organism>
<dbReference type="Pfam" id="PF11973">
    <property type="entry name" value="NQRA_SLBB"/>
    <property type="match status" value="1"/>
</dbReference>
<evidence type="ECO:0000256" key="8">
    <source>
        <dbReference type="HAMAP-Rule" id="MF_00425"/>
    </source>
</evidence>
<evidence type="ECO:0000256" key="7">
    <source>
        <dbReference type="ARBA" id="ARBA00023201"/>
    </source>
</evidence>
<dbReference type="Pfam" id="PF05896">
    <property type="entry name" value="NQRA_N"/>
    <property type="match status" value="1"/>
</dbReference>
<comment type="caution">
    <text evidence="12">The sequence shown here is derived from an EMBL/GenBank/DDBJ whole genome shotgun (WGS) entry which is preliminary data.</text>
</comment>
<keyword evidence="6 8" id="KW-0830">Ubiquinone</keyword>
<keyword evidence="4 8" id="KW-0915">Sodium</keyword>
<keyword evidence="1 8" id="KW-0813">Transport</keyword>
<dbReference type="GO" id="GO:0006814">
    <property type="term" value="P:sodium ion transport"/>
    <property type="evidence" value="ECO:0007669"/>
    <property type="project" value="UniProtKB-UniRule"/>
</dbReference>
<evidence type="ECO:0000259" key="11">
    <source>
        <dbReference type="Pfam" id="PF24836"/>
    </source>
</evidence>
<reference evidence="12" key="1">
    <citation type="journal article" date="2021" name="PeerJ">
        <title>Extensive microbial diversity within the chicken gut microbiome revealed by metagenomics and culture.</title>
        <authorList>
            <person name="Gilroy R."/>
            <person name="Ravi A."/>
            <person name="Getino M."/>
            <person name="Pursley I."/>
            <person name="Horton D.L."/>
            <person name="Alikhan N.F."/>
            <person name="Baker D."/>
            <person name="Gharbi K."/>
            <person name="Hall N."/>
            <person name="Watson M."/>
            <person name="Adriaenssens E.M."/>
            <person name="Foster-Nyarko E."/>
            <person name="Jarju S."/>
            <person name="Secka A."/>
            <person name="Antonio M."/>
            <person name="Oren A."/>
            <person name="Chaudhuri R.R."/>
            <person name="La Ragione R."/>
            <person name="Hildebrand F."/>
            <person name="Pallen M.J."/>
        </authorList>
    </citation>
    <scope>NUCLEOTIDE SEQUENCE</scope>
    <source>
        <strain evidence="12">CHK121-7720</strain>
    </source>
</reference>
<dbReference type="InterPro" id="IPR008703">
    <property type="entry name" value="NqrA"/>
</dbReference>
<keyword evidence="3 8" id="KW-0520">NAD</keyword>
<dbReference type="EMBL" id="DYUD01000030">
    <property type="protein sequence ID" value="HJG90047.1"/>
    <property type="molecule type" value="Genomic_DNA"/>
</dbReference>
<dbReference type="Pfam" id="PF24836">
    <property type="entry name" value="NQRA_2nd"/>
    <property type="match status" value="1"/>
</dbReference>
<protein>
    <recommendedName>
        <fullName evidence="8">Na(+)-translocating NADH-quinone reductase subunit A</fullName>
        <shortName evidence="8">Na(+)-NQR subunit A</shortName>
        <shortName evidence="8">Na(+)-translocating NQR subunit A</shortName>
        <ecNumber evidence="8">7.2.1.1</ecNumber>
    </recommendedName>
    <alternativeName>
        <fullName evidence="8">NQR complex subunit A</fullName>
    </alternativeName>
    <alternativeName>
        <fullName evidence="8">NQR-1 subunit A</fullName>
    </alternativeName>
</protein>
<evidence type="ECO:0000256" key="5">
    <source>
        <dbReference type="ARBA" id="ARBA00023065"/>
    </source>
</evidence>
<comment type="subunit">
    <text evidence="8">Composed of six subunits; NqrA, NqrB, NqrC, NqrD, NqrE and NqrF.</text>
</comment>
<evidence type="ECO:0000256" key="1">
    <source>
        <dbReference type="ARBA" id="ARBA00022448"/>
    </source>
</evidence>
<evidence type="ECO:0000256" key="3">
    <source>
        <dbReference type="ARBA" id="ARBA00023027"/>
    </source>
</evidence>
<feature type="domain" description="NqrA second alpha/beta" evidence="11">
    <location>
        <begin position="115"/>
        <end position="255"/>
    </location>
</feature>
<evidence type="ECO:0000256" key="4">
    <source>
        <dbReference type="ARBA" id="ARBA00023053"/>
    </source>
</evidence>
<dbReference type="InterPro" id="IPR022615">
    <property type="entry name" value="NqrA_C_domain"/>
</dbReference>
<evidence type="ECO:0000259" key="9">
    <source>
        <dbReference type="Pfam" id="PF05896"/>
    </source>
</evidence>
<feature type="domain" description="Na(+)-translocating NADH-quinone reductase subunit A C-terminal" evidence="10">
    <location>
        <begin position="261"/>
        <end position="309"/>
    </location>
</feature>
<comment type="similarity">
    <text evidence="8">Belongs to the NqrA family.</text>
</comment>
<gene>
    <name evidence="8" type="primary">nqrA</name>
    <name evidence="12" type="ORF">K8U91_11330</name>
</gene>
<dbReference type="InterPro" id="IPR056147">
    <property type="entry name" value="NQRA_N"/>
</dbReference>
<evidence type="ECO:0000256" key="2">
    <source>
        <dbReference type="ARBA" id="ARBA00022967"/>
    </source>
</evidence>
<dbReference type="RefSeq" id="WP_273307102.1">
    <property type="nucleotide sequence ID" value="NZ_DYUD01000030.1"/>
</dbReference>
<dbReference type="PANTHER" id="PTHR37839">
    <property type="entry name" value="NA(+)-TRANSLOCATING NADH-QUINONE REDUCTASE SUBUNIT A"/>
    <property type="match status" value="1"/>
</dbReference>
<name>A0A921MTR7_9BACT</name>
<dbReference type="EC" id="7.2.1.1" evidence="8"/>
<evidence type="ECO:0000256" key="6">
    <source>
        <dbReference type="ARBA" id="ARBA00023075"/>
    </source>
</evidence>
<reference evidence="12" key="2">
    <citation type="submission" date="2021-09" db="EMBL/GenBank/DDBJ databases">
        <authorList>
            <person name="Gilroy R."/>
        </authorList>
    </citation>
    <scope>NUCLEOTIDE SEQUENCE</scope>
    <source>
        <strain evidence="12">CHK121-7720</strain>
    </source>
</reference>
<dbReference type="NCBIfam" id="NF003761">
    <property type="entry name" value="PRK05352.1-4"/>
    <property type="match status" value="1"/>
</dbReference>
<keyword evidence="7 8" id="KW-0739">Sodium transport</keyword>
<keyword evidence="2 8" id="KW-1278">Translocase</keyword>
<dbReference type="InterPro" id="IPR056148">
    <property type="entry name" value="NQRA_2nd"/>
</dbReference>
<keyword evidence="5 8" id="KW-0406">Ion transport</keyword>
<dbReference type="GO" id="GO:0016655">
    <property type="term" value="F:oxidoreductase activity, acting on NAD(P)H, quinone or similar compound as acceptor"/>
    <property type="evidence" value="ECO:0007669"/>
    <property type="project" value="UniProtKB-UniRule"/>
</dbReference>
<evidence type="ECO:0000313" key="13">
    <source>
        <dbReference type="Proteomes" id="UP000757103"/>
    </source>
</evidence>
<dbReference type="HAMAP" id="MF_00425">
    <property type="entry name" value="NqrA"/>
    <property type="match status" value="1"/>
</dbReference>
<dbReference type="AlphaFoldDB" id="A0A921MTR7"/>
<comment type="catalytic activity">
    <reaction evidence="8">
        <text>a ubiquinone + n Na(+)(in) + NADH + H(+) = a ubiquinol + n Na(+)(out) + NAD(+)</text>
        <dbReference type="Rhea" id="RHEA:47748"/>
        <dbReference type="Rhea" id="RHEA-COMP:9565"/>
        <dbReference type="Rhea" id="RHEA-COMP:9566"/>
        <dbReference type="ChEBI" id="CHEBI:15378"/>
        <dbReference type="ChEBI" id="CHEBI:16389"/>
        <dbReference type="ChEBI" id="CHEBI:17976"/>
        <dbReference type="ChEBI" id="CHEBI:29101"/>
        <dbReference type="ChEBI" id="CHEBI:57540"/>
        <dbReference type="ChEBI" id="CHEBI:57945"/>
        <dbReference type="EC" id="7.2.1.1"/>
    </reaction>
</comment>
<accession>A0A921MTR7</accession>
<dbReference type="NCBIfam" id="TIGR01936">
    <property type="entry name" value="nqrA"/>
    <property type="match status" value="1"/>
</dbReference>
<evidence type="ECO:0000259" key="10">
    <source>
        <dbReference type="Pfam" id="PF11973"/>
    </source>
</evidence>
<feature type="domain" description="NqrA N-terminal barrel-sandwich hybrid" evidence="9">
    <location>
        <begin position="5"/>
        <end position="97"/>
    </location>
</feature>
<dbReference type="PANTHER" id="PTHR37839:SF1">
    <property type="entry name" value="NA(+)-TRANSLOCATING NADH-QUINONE REDUCTASE SUBUNIT A"/>
    <property type="match status" value="1"/>
</dbReference>
<dbReference type="Proteomes" id="UP000757103">
    <property type="component" value="Unassembled WGS sequence"/>
</dbReference>
<proteinExistence type="inferred from homology"/>
<evidence type="ECO:0000313" key="12">
    <source>
        <dbReference type="EMBL" id="HJG90047.1"/>
    </source>
</evidence>